<organism evidence="3">
    <name type="scientific">freshwater metagenome</name>
    <dbReference type="NCBI Taxonomy" id="449393"/>
    <lineage>
        <taxon>unclassified sequences</taxon>
        <taxon>metagenomes</taxon>
        <taxon>ecological metagenomes</taxon>
    </lineage>
</organism>
<accession>A0A6J7DD10</accession>
<dbReference type="EMBL" id="CAFBLJ010000031">
    <property type="protein sequence ID" value="CAB4866814.1"/>
    <property type="molecule type" value="Genomic_DNA"/>
</dbReference>
<protein>
    <submittedName>
        <fullName evidence="3">Unannotated protein</fullName>
    </submittedName>
</protein>
<proteinExistence type="predicted"/>
<gene>
    <name evidence="1" type="ORF">UFOPK2658_01917</name>
    <name evidence="2" type="ORF">UFOPK3004_01042</name>
    <name evidence="3" type="ORF">UFOPK3304_00779</name>
</gene>
<name>A0A6J7DD10_9ZZZZ</name>
<evidence type="ECO:0000313" key="2">
    <source>
        <dbReference type="EMBL" id="CAB4807828.1"/>
    </source>
</evidence>
<reference evidence="3" key="1">
    <citation type="submission" date="2020-05" db="EMBL/GenBank/DDBJ databases">
        <authorList>
            <person name="Chiriac C."/>
            <person name="Salcher M."/>
            <person name="Ghai R."/>
            <person name="Kavagutti S V."/>
        </authorList>
    </citation>
    <scope>NUCLEOTIDE SEQUENCE</scope>
</reference>
<evidence type="ECO:0000313" key="1">
    <source>
        <dbReference type="EMBL" id="CAB4734752.1"/>
    </source>
</evidence>
<dbReference type="AlphaFoldDB" id="A0A6J7DD10"/>
<dbReference type="EMBL" id="CAFAAL010000089">
    <property type="protein sequence ID" value="CAB4807828.1"/>
    <property type="molecule type" value="Genomic_DNA"/>
</dbReference>
<dbReference type="EMBL" id="CAEZYH010000147">
    <property type="protein sequence ID" value="CAB4734752.1"/>
    <property type="molecule type" value="Genomic_DNA"/>
</dbReference>
<sequence>MEATTVHFATAARTLGREARTRGLVVPGFRCPPRIVGADRSIRRFDGGVTVAVRVKGRPWVAVLADMIEGLVVANLLTPPLADRLRGEMWMALGFTCEASPIDRPSQVA</sequence>
<evidence type="ECO:0000313" key="3">
    <source>
        <dbReference type="EMBL" id="CAB4866814.1"/>
    </source>
</evidence>